<evidence type="ECO:0000313" key="4">
    <source>
        <dbReference type="Proteomes" id="UP000749559"/>
    </source>
</evidence>
<keyword evidence="4" id="KW-1185">Reference proteome</keyword>
<feature type="signal peptide" evidence="1">
    <location>
        <begin position="1"/>
        <end position="22"/>
    </location>
</feature>
<dbReference type="EMBL" id="CAIIXF020000008">
    <property type="protein sequence ID" value="CAH1792253.1"/>
    <property type="molecule type" value="Genomic_DNA"/>
</dbReference>
<dbReference type="SUPFAM" id="SSF56219">
    <property type="entry name" value="DNase I-like"/>
    <property type="match status" value="1"/>
</dbReference>
<feature type="non-terminal residue" evidence="3">
    <location>
        <position position="431"/>
    </location>
</feature>
<feature type="chain" id="PRO_5035858033" description="Endonuclease/exonuclease/phosphatase domain-containing protein" evidence="1">
    <location>
        <begin position="23"/>
        <end position="431"/>
    </location>
</feature>
<feature type="domain" description="Endonuclease/exonuclease/phosphatase" evidence="2">
    <location>
        <begin position="37"/>
        <end position="274"/>
    </location>
</feature>
<organism evidence="3 4">
    <name type="scientific">Owenia fusiformis</name>
    <name type="common">Polychaete worm</name>
    <dbReference type="NCBI Taxonomy" id="6347"/>
    <lineage>
        <taxon>Eukaryota</taxon>
        <taxon>Metazoa</taxon>
        <taxon>Spiralia</taxon>
        <taxon>Lophotrochozoa</taxon>
        <taxon>Annelida</taxon>
        <taxon>Polychaeta</taxon>
        <taxon>Sedentaria</taxon>
        <taxon>Canalipalpata</taxon>
        <taxon>Sabellida</taxon>
        <taxon>Oweniida</taxon>
        <taxon>Oweniidae</taxon>
        <taxon>Owenia</taxon>
    </lineage>
</organism>
<dbReference type="InterPro" id="IPR036691">
    <property type="entry name" value="Endo/exonu/phosph_ase_sf"/>
</dbReference>
<reference evidence="3" key="1">
    <citation type="submission" date="2022-03" db="EMBL/GenBank/DDBJ databases">
        <authorList>
            <person name="Martin C."/>
        </authorList>
    </citation>
    <scope>NUCLEOTIDE SEQUENCE</scope>
</reference>
<dbReference type="AlphaFoldDB" id="A0A8S4PFH2"/>
<evidence type="ECO:0000313" key="3">
    <source>
        <dbReference type="EMBL" id="CAH1792253.1"/>
    </source>
</evidence>
<dbReference type="InterPro" id="IPR005135">
    <property type="entry name" value="Endo/exonuclease/phosphatase"/>
</dbReference>
<dbReference type="Proteomes" id="UP000749559">
    <property type="component" value="Unassembled WGS sequence"/>
</dbReference>
<name>A0A8S4PFH2_OWEFU</name>
<evidence type="ECO:0000256" key="1">
    <source>
        <dbReference type="SAM" id="SignalP"/>
    </source>
</evidence>
<proteinExistence type="predicted"/>
<accession>A0A8S4PFH2</accession>
<dbReference type="Pfam" id="PF03372">
    <property type="entry name" value="Exo_endo_phos"/>
    <property type="match status" value="1"/>
</dbReference>
<dbReference type="Gene3D" id="3.60.10.10">
    <property type="entry name" value="Endonuclease/exonuclease/phosphatase"/>
    <property type="match status" value="1"/>
</dbReference>
<dbReference type="GO" id="GO:0003824">
    <property type="term" value="F:catalytic activity"/>
    <property type="evidence" value="ECO:0007669"/>
    <property type="project" value="InterPro"/>
</dbReference>
<keyword evidence="1" id="KW-0732">Signal</keyword>
<gene>
    <name evidence="3" type="ORF">OFUS_LOCUS17252</name>
</gene>
<evidence type="ECO:0000259" key="2">
    <source>
        <dbReference type="Pfam" id="PF03372"/>
    </source>
</evidence>
<protein>
    <recommendedName>
        <fullName evidence="2">Endonuclease/exonuclease/phosphatase domain-containing protein</fullName>
    </recommendedName>
</protein>
<dbReference type="OrthoDB" id="7476844at2759"/>
<comment type="caution">
    <text evidence="3">The sequence shown here is derived from an EMBL/GenBank/DDBJ whole genome shotgun (WGS) entry which is preliminary data.</text>
</comment>
<sequence>MLSTVTIVISLLLFLCYNSIQESNRTMENVNGIRISTFNVHGFSTCKPFLYNLLSTVDILGISEHWVYNAGLCNEMSTFHPDFECLSLCAKRVFKIGRASGGIAIFWRKSLNHCIQISDINLHFDVNHVLHKRICGIELTMQGNSEKLCIFNVYLPSKDNDNGIAYSNALDIIDNIIETNDMHQRCIIIGDLNGDPRALNSDNPQSQGSLLSEFTHRNEMNSVSSIHTLKGPRYTYTGYNGTVSCIDHILIPHNMNSQIVEVSHIENPVNTSDHLPVRVILELKCNFQNSENIMQSSKLAWNKVSKDFINDNYFPLVESLFKRLNEEKSIDNDNTFDKRKFSPSEIEEFMESITKNFNSAANLSIPKIRFRKKNGKPYWKCNPLLPQITKDKKIAYDNWCAAGKPRESNNVLWIKMKESKKALRKALRQAE</sequence>